<comment type="caution">
    <text evidence="1">The sequence shown here is derived from an EMBL/GenBank/DDBJ whole genome shotgun (WGS) entry which is preliminary data.</text>
</comment>
<organism evidence="1">
    <name type="scientific">bioreactor metagenome</name>
    <dbReference type="NCBI Taxonomy" id="1076179"/>
    <lineage>
        <taxon>unclassified sequences</taxon>
        <taxon>metagenomes</taxon>
        <taxon>ecological metagenomes</taxon>
    </lineage>
</organism>
<evidence type="ECO:0000313" key="1">
    <source>
        <dbReference type="EMBL" id="MPN59967.1"/>
    </source>
</evidence>
<sequence>MVETVHIVPAGNRVHKRVIVFLELVIRRLRAARRKMVGYSADVAVYGHAVVVKQNYQRLL</sequence>
<accession>A0A645J9A0</accession>
<dbReference type="EMBL" id="VSSQ01134612">
    <property type="protein sequence ID" value="MPN59967.1"/>
    <property type="molecule type" value="Genomic_DNA"/>
</dbReference>
<proteinExistence type="predicted"/>
<protein>
    <submittedName>
        <fullName evidence="1">Uncharacterized protein</fullName>
    </submittedName>
</protein>
<dbReference type="AlphaFoldDB" id="A0A645J9A0"/>
<reference evidence="1" key="1">
    <citation type="submission" date="2019-08" db="EMBL/GenBank/DDBJ databases">
        <authorList>
            <person name="Kucharzyk K."/>
            <person name="Murdoch R.W."/>
            <person name="Higgins S."/>
            <person name="Loffler F."/>
        </authorList>
    </citation>
    <scope>NUCLEOTIDE SEQUENCE</scope>
</reference>
<gene>
    <name evidence="1" type="ORF">SDC9_207690</name>
</gene>
<name>A0A645J9A0_9ZZZZ</name>